<evidence type="ECO:0000256" key="6">
    <source>
        <dbReference type="ARBA" id="ARBA00023136"/>
    </source>
</evidence>
<keyword evidence="2" id="KW-1003">Cell membrane</keyword>
<dbReference type="PANTHER" id="PTHR30589:SF0">
    <property type="entry name" value="PHOSPHATIDYLGLYCEROL--PROLIPOPROTEIN DIACYLGLYCERYL TRANSFERASE"/>
    <property type="match status" value="1"/>
</dbReference>
<gene>
    <name evidence="7" type="primary">lgt</name>
    <name evidence="7" type="ORF">EFREU_v1c06360</name>
</gene>
<dbReference type="OrthoDB" id="871140at2"/>
<evidence type="ECO:0000256" key="4">
    <source>
        <dbReference type="ARBA" id="ARBA00022692"/>
    </source>
</evidence>
<keyword evidence="7" id="KW-0449">Lipoprotein</keyword>
<dbReference type="PANTHER" id="PTHR30589">
    <property type="entry name" value="PROLIPOPROTEIN DIACYLGLYCERYL TRANSFERASE"/>
    <property type="match status" value="1"/>
</dbReference>
<dbReference type="GO" id="GO:0008961">
    <property type="term" value="F:phosphatidylglycerol-prolipoprotein diacylglyceryl transferase activity"/>
    <property type="evidence" value="ECO:0007669"/>
    <property type="project" value="InterPro"/>
</dbReference>
<keyword evidence="3 7" id="KW-0808">Transferase</keyword>
<dbReference type="EMBL" id="CP024962">
    <property type="protein sequence ID" value="ATZ16656.1"/>
    <property type="molecule type" value="Genomic_DNA"/>
</dbReference>
<protein>
    <submittedName>
        <fullName evidence="7">Prolipoprotein diacylglyceryl transferase</fullName>
    </submittedName>
</protein>
<keyword evidence="8" id="KW-1185">Reference proteome</keyword>
<dbReference type="Proteomes" id="UP000232222">
    <property type="component" value="Chromosome"/>
</dbReference>
<sequence length="444" mass="50105">MINWKEGDNWTFTGTPGIHGDYGGFHVYAFTMTLGMILAILYSFYKFRKRDLSFDSLIWGVLFIVPVSLFGASVFGKLNANGPGENAGGVGFWGLFAFWEAGMSIHGGVYAGLIMGLVVFGIIGRKTKVSLWTYMDAIIPNILLGQVVGRWGNFFNHELVGAPIRLLGHTNSFGKNQWGFIDFNSLGIPDPWANSPLGWIWKNTSAVYDGPETWINGIHLEPGAVCQMLPIFLIESLALLAVWLLVTFLIPNIGKWFGPKPWKVEPTKYQKSWRTSSIWAKAFINDVDSLAVNNYQVYKNNNYEDDGRWERGRHLINANNPHGYWITKAGCEASAYFFGWNLVRFVLELSRPDDHLFIMYDKPLSLALIGVSAFIGLIGMVLTQIVIPQLTRREGWVYEKPYFVTNMNEGGHESDQLKATKVIQPKSNKAQKALEKMQKRELNK</sequence>
<evidence type="ECO:0000256" key="2">
    <source>
        <dbReference type="ARBA" id="ARBA00022475"/>
    </source>
</evidence>
<reference evidence="7 8" key="1">
    <citation type="submission" date="2017-11" db="EMBL/GenBank/DDBJ databases">
        <title>Genome sequence of Entomoplasma freundtii BARC 318 (ATCC 51999).</title>
        <authorList>
            <person name="Lo W.-S."/>
            <person name="Gasparich G.E."/>
            <person name="Kuo C.-H."/>
        </authorList>
    </citation>
    <scope>NUCLEOTIDE SEQUENCE [LARGE SCALE GENOMIC DNA]</scope>
    <source>
        <strain evidence="7 8">BARC 318</strain>
    </source>
</reference>
<evidence type="ECO:0000313" key="7">
    <source>
        <dbReference type="EMBL" id="ATZ16656.1"/>
    </source>
</evidence>
<evidence type="ECO:0000256" key="3">
    <source>
        <dbReference type="ARBA" id="ARBA00022679"/>
    </source>
</evidence>
<dbReference type="InterPro" id="IPR001640">
    <property type="entry name" value="Lgt"/>
</dbReference>
<dbReference type="Pfam" id="PF01790">
    <property type="entry name" value="LGT"/>
    <property type="match status" value="1"/>
</dbReference>
<dbReference type="PROSITE" id="PS01311">
    <property type="entry name" value="LGT"/>
    <property type="match status" value="1"/>
</dbReference>
<dbReference type="AlphaFoldDB" id="A0A2K8NSX3"/>
<keyword evidence="4" id="KW-0812">Transmembrane</keyword>
<accession>A0A2K8NSX3</accession>
<keyword evidence="6" id="KW-0472">Membrane</keyword>
<evidence type="ECO:0000256" key="1">
    <source>
        <dbReference type="ARBA" id="ARBA00007150"/>
    </source>
</evidence>
<comment type="similarity">
    <text evidence="1">Belongs to the Lgt family.</text>
</comment>
<organism evidence="7 8">
    <name type="scientific">Entomoplasma freundtii</name>
    <dbReference type="NCBI Taxonomy" id="74700"/>
    <lineage>
        <taxon>Bacteria</taxon>
        <taxon>Bacillati</taxon>
        <taxon>Mycoplasmatota</taxon>
        <taxon>Mollicutes</taxon>
        <taxon>Entomoplasmatales</taxon>
        <taxon>Entomoplasmataceae</taxon>
        <taxon>Entomoplasma</taxon>
    </lineage>
</organism>
<dbReference type="RefSeq" id="WP_100609737.1">
    <property type="nucleotide sequence ID" value="NZ_CP024962.1"/>
</dbReference>
<keyword evidence="5" id="KW-1133">Transmembrane helix</keyword>
<dbReference type="KEGG" id="efr:EFREU_v1c06360"/>
<evidence type="ECO:0000313" key="8">
    <source>
        <dbReference type="Proteomes" id="UP000232222"/>
    </source>
</evidence>
<dbReference type="GO" id="GO:0042158">
    <property type="term" value="P:lipoprotein biosynthetic process"/>
    <property type="evidence" value="ECO:0007669"/>
    <property type="project" value="InterPro"/>
</dbReference>
<name>A0A2K8NSX3_9MOLU</name>
<evidence type="ECO:0000256" key="5">
    <source>
        <dbReference type="ARBA" id="ARBA00022989"/>
    </source>
</evidence>
<proteinExistence type="inferred from homology"/>
<dbReference type="GO" id="GO:0005886">
    <property type="term" value="C:plasma membrane"/>
    <property type="evidence" value="ECO:0007669"/>
    <property type="project" value="InterPro"/>
</dbReference>